<dbReference type="Pfam" id="PF00232">
    <property type="entry name" value="Glyco_hydro_1"/>
    <property type="match status" value="2"/>
</dbReference>
<dbReference type="PRINTS" id="PR00131">
    <property type="entry name" value="GLHYDRLASE1"/>
</dbReference>
<keyword evidence="6" id="KW-1185">Reference proteome</keyword>
<dbReference type="STRING" id="228230.RMCC_4848"/>
<dbReference type="EMBL" id="BCSY01000076">
    <property type="protein sequence ID" value="GAS97883.1"/>
    <property type="molecule type" value="Genomic_DNA"/>
</dbReference>
<evidence type="ECO:0000256" key="4">
    <source>
        <dbReference type="RuleBase" id="RU003690"/>
    </source>
</evidence>
<dbReference type="GO" id="GO:0005829">
    <property type="term" value="C:cytosol"/>
    <property type="evidence" value="ECO:0007669"/>
    <property type="project" value="TreeGrafter"/>
</dbReference>
<proteinExistence type="inferred from homology"/>
<dbReference type="GO" id="GO:0016052">
    <property type="term" value="P:carbohydrate catabolic process"/>
    <property type="evidence" value="ECO:0007669"/>
    <property type="project" value="TreeGrafter"/>
</dbReference>
<evidence type="ECO:0000256" key="1">
    <source>
        <dbReference type="ARBA" id="ARBA00010838"/>
    </source>
</evidence>
<evidence type="ECO:0000313" key="6">
    <source>
        <dbReference type="Proteomes" id="UP000069443"/>
    </source>
</evidence>
<keyword evidence="2" id="KW-0378">Hydrolase</keyword>
<gene>
    <name evidence="5" type="ORF">RMCC_4848</name>
</gene>
<sequence>MTALSSDTFPPGFLWGTSIGAHQSEGNNLASDWWALETAADSPIAQPSGDAVDGYHRWNEDLELAAGAGMHDFRFGIEWSRIEPADGRLSVANVQHYRRIVQRADELGLRPLPTLHHFTLPMWFSRSGGWRRPDAIDRFLRYVDAVAPVLECGVERIETINEPNIVAVLAAGATDLSAGLPVPDRQISAVMLELHDATRQHLKRNHPSVLTGWGVSVQDYQPDPDAQSLVADYVHPRDEVFLQASRGDDWVGVQAYTRGRIKNSDGHAQVYLTPGATLTQTGWESYPDALGGAVRRAARVVGDVPIIVTENGIATADDDERIRFTTQALQALRAAMDDGVDVRGYLHWSLLDNYEWGRWEPTFGLVAVDRATFARHPKPSLAWLGALAPTPG</sequence>
<protein>
    <submittedName>
        <fullName evidence="5">Beta-glucosidase/6-phospho-beta-glucosidase/ beta-galactosidase</fullName>
    </submittedName>
</protein>
<dbReference type="InterPro" id="IPR001360">
    <property type="entry name" value="Glyco_hydro_1"/>
</dbReference>
<dbReference type="SUPFAM" id="SSF51445">
    <property type="entry name" value="(Trans)glycosidases"/>
    <property type="match status" value="1"/>
</dbReference>
<dbReference type="Proteomes" id="UP000069443">
    <property type="component" value="Unassembled WGS sequence"/>
</dbReference>
<evidence type="ECO:0000256" key="2">
    <source>
        <dbReference type="ARBA" id="ARBA00022801"/>
    </source>
</evidence>
<reference evidence="6" key="2">
    <citation type="submission" date="2016-02" db="EMBL/GenBank/DDBJ databases">
        <title>Draft genome sequence of five rapidly growing Mycobacterium species.</title>
        <authorList>
            <person name="Katahira K."/>
            <person name="Gotou Y."/>
            <person name="Iida K."/>
            <person name="Ogura Y."/>
            <person name="Hayashi T."/>
        </authorList>
    </citation>
    <scope>NUCLEOTIDE SEQUENCE [LARGE SCALE GENOMIC DNA]</scope>
    <source>
        <strain evidence="6">JCM15298</strain>
    </source>
</reference>
<evidence type="ECO:0000256" key="3">
    <source>
        <dbReference type="ARBA" id="ARBA00023295"/>
    </source>
</evidence>
<evidence type="ECO:0000313" key="5">
    <source>
        <dbReference type="EMBL" id="GAS97883.1"/>
    </source>
</evidence>
<dbReference type="PANTHER" id="PTHR10353:SF36">
    <property type="entry name" value="LP05116P"/>
    <property type="match status" value="1"/>
</dbReference>
<comment type="caution">
    <text evidence="5">The sequence shown here is derived from an EMBL/GenBank/DDBJ whole genome shotgun (WGS) entry which is preliminary data.</text>
</comment>
<dbReference type="OrthoDB" id="9765195at2"/>
<dbReference type="RefSeq" id="WP_062658699.1">
    <property type="nucleotide sequence ID" value="NZ_BCSY01000076.1"/>
</dbReference>
<comment type="similarity">
    <text evidence="1 4">Belongs to the glycosyl hydrolase 1 family.</text>
</comment>
<dbReference type="GO" id="GO:0008422">
    <property type="term" value="F:beta-glucosidase activity"/>
    <property type="evidence" value="ECO:0007669"/>
    <property type="project" value="TreeGrafter"/>
</dbReference>
<dbReference type="PANTHER" id="PTHR10353">
    <property type="entry name" value="GLYCOSYL HYDROLASE"/>
    <property type="match status" value="1"/>
</dbReference>
<dbReference type="InterPro" id="IPR017853">
    <property type="entry name" value="GH"/>
</dbReference>
<reference evidence="6" key="1">
    <citation type="journal article" date="2016" name="Genome Announc.">
        <title>Draft Genome Sequences of Five Rapidly Growing Mycobacterium Species, M. thermoresistibile, M. fortuitum subsp. acetamidolyticum, M. canariasense, M. brisbanense, and M. novocastrense.</title>
        <authorList>
            <person name="Katahira K."/>
            <person name="Ogura Y."/>
            <person name="Gotoh Y."/>
            <person name="Hayashi T."/>
        </authorList>
    </citation>
    <scope>NUCLEOTIDE SEQUENCE [LARGE SCALE GENOMIC DNA]</scope>
    <source>
        <strain evidence="6">JCM15298</strain>
    </source>
</reference>
<accession>A0A100WHG0</accession>
<name>A0A100WHG0_MYCCR</name>
<dbReference type="Gene3D" id="3.20.20.80">
    <property type="entry name" value="Glycosidases"/>
    <property type="match status" value="2"/>
</dbReference>
<keyword evidence="3" id="KW-0326">Glycosidase</keyword>
<organism evidence="5 6">
    <name type="scientific">Mycolicibacterium canariasense</name>
    <name type="common">Mycobacterium canariasense</name>
    <dbReference type="NCBI Taxonomy" id="228230"/>
    <lineage>
        <taxon>Bacteria</taxon>
        <taxon>Bacillati</taxon>
        <taxon>Actinomycetota</taxon>
        <taxon>Actinomycetes</taxon>
        <taxon>Mycobacteriales</taxon>
        <taxon>Mycobacteriaceae</taxon>
        <taxon>Mycolicibacterium</taxon>
    </lineage>
</organism>
<dbReference type="AlphaFoldDB" id="A0A100WHG0"/>